<feature type="transmembrane region" description="Helical" evidence="1">
    <location>
        <begin position="50"/>
        <end position="69"/>
    </location>
</feature>
<dbReference type="CDD" id="cd03801">
    <property type="entry name" value="GT4_PimA-like"/>
    <property type="match status" value="1"/>
</dbReference>
<evidence type="ECO:0000313" key="4">
    <source>
        <dbReference type="Proteomes" id="UP000324104"/>
    </source>
</evidence>
<comment type="caution">
    <text evidence="3">The sequence shown here is derived from an EMBL/GenBank/DDBJ whole genome shotgun (WGS) entry which is preliminary data.</text>
</comment>
<organism evidence="3 4">
    <name type="scientific">Natrialba swarupiae</name>
    <dbReference type="NCBI Taxonomy" id="2448032"/>
    <lineage>
        <taxon>Archaea</taxon>
        <taxon>Methanobacteriati</taxon>
        <taxon>Methanobacteriota</taxon>
        <taxon>Stenosarchaea group</taxon>
        <taxon>Halobacteria</taxon>
        <taxon>Halobacteriales</taxon>
        <taxon>Natrialbaceae</taxon>
        <taxon>Natrialba</taxon>
    </lineage>
</organism>
<dbReference type="PANTHER" id="PTHR45947:SF3">
    <property type="entry name" value="SULFOQUINOVOSYL TRANSFERASE SQD2"/>
    <property type="match status" value="1"/>
</dbReference>
<keyword evidence="1" id="KW-1133">Transmembrane helix</keyword>
<keyword evidence="4" id="KW-1185">Reference proteome</keyword>
<dbReference type="RefSeq" id="WP_149079949.1">
    <property type="nucleotide sequence ID" value="NZ_VTAW01000002.1"/>
</dbReference>
<dbReference type="Pfam" id="PF13579">
    <property type="entry name" value="Glyco_trans_4_4"/>
    <property type="match status" value="1"/>
</dbReference>
<dbReference type="InterPro" id="IPR050194">
    <property type="entry name" value="Glycosyltransferase_grp1"/>
</dbReference>
<protein>
    <submittedName>
        <fullName evidence="3">Glycosyltransferase family 4 protein</fullName>
    </submittedName>
</protein>
<name>A0A5D5AUF9_9EURY</name>
<sequence>MTAESPRVLIVGTYGGGGVHQYVEEQHRRLSDRLSVSSYDMRMPPAGSGATWFVYSVLLGLWAAILFPFRRRPDIVHVHTSHRFSFYRSSLYVLFAAYVWNRPVVVHVHGSSFDEFVATDSRALAWYQSVVFDASDRVVVLSPHWRDVVATRTDEESIHVLPNAVEPSSYDPEFGADPPRLVFVSNMIDRKGVAELVEAVDRLATSTDRPFEAEFAGKGPLSSSVEELAAEHENVTYHGYVSEQRKRELLSEGSIYVLPTYAEGLPIAMLEGMAGGNAVVSTTVGSIPEVIGDENGILIEPGDVDELHDALETLVTSPERVEGMGRQNRRQIEQRYSWEEITDELLEIYGREVPALEGRGAGSSSDVVV</sequence>
<keyword evidence="1" id="KW-0472">Membrane</keyword>
<dbReference type="SUPFAM" id="SSF53756">
    <property type="entry name" value="UDP-Glycosyltransferase/glycogen phosphorylase"/>
    <property type="match status" value="1"/>
</dbReference>
<evidence type="ECO:0000313" key="3">
    <source>
        <dbReference type="EMBL" id="TYT63482.1"/>
    </source>
</evidence>
<dbReference type="AlphaFoldDB" id="A0A5D5AUF9"/>
<gene>
    <name evidence="3" type="ORF">FYC77_02590</name>
</gene>
<keyword evidence="1" id="KW-0812">Transmembrane</keyword>
<dbReference type="InterPro" id="IPR028098">
    <property type="entry name" value="Glyco_trans_4-like_N"/>
</dbReference>
<dbReference type="PANTHER" id="PTHR45947">
    <property type="entry name" value="SULFOQUINOVOSYL TRANSFERASE SQD2"/>
    <property type="match status" value="1"/>
</dbReference>
<evidence type="ECO:0000259" key="2">
    <source>
        <dbReference type="Pfam" id="PF13579"/>
    </source>
</evidence>
<proteinExistence type="predicted"/>
<dbReference type="Gene3D" id="3.40.50.2000">
    <property type="entry name" value="Glycogen Phosphorylase B"/>
    <property type="match status" value="2"/>
</dbReference>
<dbReference type="Pfam" id="PF13692">
    <property type="entry name" value="Glyco_trans_1_4"/>
    <property type="match status" value="1"/>
</dbReference>
<dbReference type="EMBL" id="VTAW01000002">
    <property type="protein sequence ID" value="TYT63482.1"/>
    <property type="molecule type" value="Genomic_DNA"/>
</dbReference>
<keyword evidence="3" id="KW-0808">Transferase</keyword>
<reference evidence="3 4" key="1">
    <citation type="submission" date="2019-08" db="EMBL/GenBank/DDBJ databases">
        <title>Archaea genome.</title>
        <authorList>
            <person name="Kajale S."/>
            <person name="Shouche Y."/>
            <person name="Deshpande N."/>
            <person name="Sharma A."/>
        </authorList>
    </citation>
    <scope>NUCLEOTIDE SEQUENCE [LARGE SCALE GENOMIC DNA]</scope>
    <source>
        <strain evidence="3 4">ESP3B_9</strain>
    </source>
</reference>
<feature type="domain" description="Glycosyltransferase subfamily 4-like N-terminal" evidence="2">
    <location>
        <begin position="27"/>
        <end position="163"/>
    </location>
</feature>
<accession>A0A5D5AUF9</accession>
<dbReference type="GO" id="GO:0016757">
    <property type="term" value="F:glycosyltransferase activity"/>
    <property type="evidence" value="ECO:0007669"/>
    <property type="project" value="TreeGrafter"/>
</dbReference>
<dbReference type="Proteomes" id="UP000324104">
    <property type="component" value="Unassembled WGS sequence"/>
</dbReference>
<evidence type="ECO:0000256" key="1">
    <source>
        <dbReference type="SAM" id="Phobius"/>
    </source>
</evidence>